<keyword evidence="2" id="KW-0813">Transport</keyword>
<keyword evidence="3 8" id="KW-0812">Transmembrane</keyword>
<evidence type="ECO:0000256" key="4">
    <source>
        <dbReference type="ARBA" id="ARBA00022989"/>
    </source>
</evidence>
<dbReference type="SUPFAM" id="SSF81324">
    <property type="entry name" value="Voltage-gated potassium channels"/>
    <property type="match status" value="1"/>
</dbReference>
<feature type="transmembrane region" description="Helical" evidence="8">
    <location>
        <begin position="20"/>
        <end position="39"/>
    </location>
</feature>
<dbReference type="EMBL" id="OU015567">
    <property type="protein sequence ID" value="CAG5112607.1"/>
    <property type="molecule type" value="Genomic_DNA"/>
</dbReference>
<dbReference type="InterPro" id="IPR003280">
    <property type="entry name" value="2pore_dom_K_chnl"/>
</dbReference>
<proteinExistence type="predicted"/>
<evidence type="ECO:0000259" key="9">
    <source>
        <dbReference type="Pfam" id="PF07885"/>
    </source>
</evidence>
<dbReference type="Pfam" id="PF07885">
    <property type="entry name" value="Ion_trans_2"/>
    <property type="match status" value="1"/>
</dbReference>
<evidence type="ECO:0000256" key="1">
    <source>
        <dbReference type="ARBA" id="ARBA00004141"/>
    </source>
</evidence>
<evidence type="ECO:0000313" key="10">
    <source>
        <dbReference type="EMBL" id="CAG5112607.1"/>
    </source>
</evidence>
<sequence>MKGQPKKEERPRNFQMTIWIKLMFYIGYLFFGSFIFMEIEQPAKEQRCQEIENELFVNMRNDLFSGNFYRFGYNAEVCEKGPSPKLMNIWTQMLENKCSQQIVDSLTATLQGQERGEYLTGWKKLLENLHKPVNRTLSIKGSNIIELSFETINYAIHFHDWSNICHIGNWTYGNAFVFMGSLASTIGYGQIVPHTRLGKTMCIVSSAFAIPLFASLI</sequence>
<gene>
    <name evidence="10" type="ORF">OKIOD_LOCUS15569</name>
</gene>
<organism evidence="10 11">
    <name type="scientific">Oikopleura dioica</name>
    <name type="common">Tunicate</name>
    <dbReference type="NCBI Taxonomy" id="34765"/>
    <lineage>
        <taxon>Eukaryota</taxon>
        <taxon>Metazoa</taxon>
        <taxon>Chordata</taxon>
        <taxon>Tunicata</taxon>
        <taxon>Appendicularia</taxon>
        <taxon>Copelata</taxon>
        <taxon>Oikopleuridae</taxon>
        <taxon>Oikopleura</taxon>
    </lineage>
</organism>
<comment type="subcellular location">
    <subcellularLocation>
        <location evidence="1">Membrane</location>
        <topology evidence="1">Multi-pass membrane protein</topology>
    </subcellularLocation>
</comment>
<name>A0ABN7TAB2_OIKDI</name>
<evidence type="ECO:0000313" key="11">
    <source>
        <dbReference type="Proteomes" id="UP001158576"/>
    </source>
</evidence>
<reference evidence="10 11" key="1">
    <citation type="submission" date="2021-04" db="EMBL/GenBank/DDBJ databases">
        <authorList>
            <person name="Bliznina A."/>
        </authorList>
    </citation>
    <scope>NUCLEOTIDE SEQUENCE [LARGE SCALE GENOMIC DNA]</scope>
</reference>
<keyword evidence="6 8" id="KW-0472">Membrane</keyword>
<evidence type="ECO:0000256" key="3">
    <source>
        <dbReference type="ARBA" id="ARBA00022692"/>
    </source>
</evidence>
<evidence type="ECO:0000256" key="2">
    <source>
        <dbReference type="ARBA" id="ARBA00022448"/>
    </source>
</evidence>
<dbReference type="PANTHER" id="PTHR11003">
    <property type="entry name" value="POTASSIUM CHANNEL, SUBFAMILY K"/>
    <property type="match status" value="1"/>
</dbReference>
<evidence type="ECO:0000256" key="5">
    <source>
        <dbReference type="ARBA" id="ARBA00023065"/>
    </source>
</evidence>
<evidence type="ECO:0000256" key="8">
    <source>
        <dbReference type="SAM" id="Phobius"/>
    </source>
</evidence>
<protein>
    <submittedName>
        <fullName evidence="10">Oidioi.mRNA.OKI2018_I69.chr2.g6804.t1.cds</fullName>
    </submittedName>
</protein>
<feature type="domain" description="Potassium channel" evidence="9">
    <location>
        <begin position="167"/>
        <end position="216"/>
    </location>
</feature>
<accession>A0ABN7TAB2</accession>
<dbReference type="Gene3D" id="1.10.287.70">
    <property type="match status" value="1"/>
</dbReference>
<keyword evidence="5" id="KW-0406">Ion transport</keyword>
<dbReference type="Proteomes" id="UP001158576">
    <property type="component" value="Chromosome 2"/>
</dbReference>
<evidence type="ECO:0000256" key="6">
    <source>
        <dbReference type="ARBA" id="ARBA00023136"/>
    </source>
</evidence>
<keyword evidence="7" id="KW-0407">Ion channel</keyword>
<evidence type="ECO:0000256" key="7">
    <source>
        <dbReference type="ARBA" id="ARBA00023303"/>
    </source>
</evidence>
<keyword evidence="11" id="KW-1185">Reference proteome</keyword>
<keyword evidence="4 8" id="KW-1133">Transmembrane helix</keyword>
<dbReference type="PANTHER" id="PTHR11003:SF345">
    <property type="entry name" value="TWIK FAMILY OF POTASSIUM CHANNELS PROTEIN 18"/>
    <property type="match status" value="1"/>
</dbReference>
<dbReference type="InterPro" id="IPR013099">
    <property type="entry name" value="K_chnl_dom"/>
</dbReference>